<dbReference type="Pfam" id="PF00078">
    <property type="entry name" value="RVT_1"/>
    <property type="match status" value="1"/>
</dbReference>
<organism evidence="4 5">
    <name type="scientific">Microthlaspi erraticum</name>
    <dbReference type="NCBI Taxonomy" id="1685480"/>
    <lineage>
        <taxon>Eukaryota</taxon>
        <taxon>Viridiplantae</taxon>
        <taxon>Streptophyta</taxon>
        <taxon>Embryophyta</taxon>
        <taxon>Tracheophyta</taxon>
        <taxon>Spermatophyta</taxon>
        <taxon>Magnoliopsida</taxon>
        <taxon>eudicotyledons</taxon>
        <taxon>Gunneridae</taxon>
        <taxon>Pentapetalae</taxon>
        <taxon>rosids</taxon>
        <taxon>malvids</taxon>
        <taxon>Brassicales</taxon>
        <taxon>Brassicaceae</taxon>
        <taxon>Coluteocarpeae</taxon>
        <taxon>Microthlaspi</taxon>
    </lineage>
</organism>
<dbReference type="Proteomes" id="UP000467841">
    <property type="component" value="Unassembled WGS sequence"/>
</dbReference>
<feature type="compositionally biased region" description="Polar residues" evidence="1">
    <location>
        <begin position="351"/>
        <end position="360"/>
    </location>
</feature>
<evidence type="ECO:0000259" key="3">
    <source>
        <dbReference type="Pfam" id="PF03372"/>
    </source>
</evidence>
<evidence type="ECO:0000313" key="4">
    <source>
        <dbReference type="EMBL" id="CAA7062291.1"/>
    </source>
</evidence>
<dbReference type="EMBL" id="CACVBM020001939">
    <property type="protein sequence ID" value="CAA7062291.1"/>
    <property type="molecule type" value="Genomic_DNA"/>
</dbReference>
<dbReference type="PANTHER" id="PTHR46890">
    <property type="entry name" value="NON-LTR RETROLELEMENT REVERSE TRANSCRIPTASE-LIKE PROTEIN-RELATED"/>
    <property type="match status" value="1"/>
</dbReference>
<name>A0A6D2L8V2_9BRAS</name>
<dbReference type="InterPro" id="IPR005135">
    <property type="entry name" value="Endo/exonuclease/phosphatase"/>
</dbReference>
<dbReference type="AlphaFoldDB" id="A0A6D2L8V2"/>
<gene>
    <name evidence="4" type="ORF">MERR_LOCUS49527</name>
</gene>
<dbReference type="Gene3D" id="3.60.10.10">
    <property type="entry name" value="Endonuclease/exonuclease/phosphatase"/>
    <property type="match status" value="1"/>
</dbReference>
<feature type="compositionally biased region" description="Basic residues" evidence="1">
    <location>
        <begin position="362"/>
        <end position="374"/>
    </location>
</feature>
<sequence length="1020" mass="114906">MIILERWEPTTARDFPSQIPFTIKVQGIPLHLWSDETLKSIADDIGVLESSEIISTEAKMQVTINGLQPLITTTSVEFATGEEAEAFLVYEKLEKHCISCFSLNDDVKDCTNLDNSPEKDTAVNLETSRTIRSSNPHREHILEQSYRPTAPQFSHRPYQKSTENAFKNYPRERNSSDAYYSSQVTKTRHDRQGSSRARRYQTPPQWIEKPRVSETRREEESTFSAGSSRQRRPPLDREPSPTVPNAELPREALNTAMGEIRDVLVQYSSCADPSESAARKERHRLAEENGDIQEQAAQMVRAALAAKALAASFEEAERVARLSPSHSPTGRPIDRIPTSQRLGPPVEPPETCQQLLSSPVTAKKRGRPAGKKTNVKGPLLQGSGSQKRKVAQVMQSPRKRQNSASPRASGRGTTRTSGPRTSNTSRQAGTGSRLGNPWTVRRLKEIRKRVDPDIIFLSETKNPDPFVMTKVESLGYHNIAFVSPSSVASGGLSLLWKQEIPLDIISSCTNYFDTQITYEGLVFYSTFVYGDPERATRKQVWDQLIGLAQVRDDPWFLSGDFNDIINNSEKEGGPIRDEGTFSDFRTFLSEGDLYDLRHSGCCLSWRGRRNNHLVKTRLDRALSNNEWAELFPSGRCEYLRFEGSDHRPIVSYFGPTRKKRKSSFRAIVQWSKDQQVNSQNQIELLKQGIEAKMISPSPNELLLASLTAELNKAYNAEESFWKQRSSQLWLNRGDRNTSFFHASARKRFAINKFSVIEDEEGIVHFKEDQIVKVITEYFRSLFYSHAQMSEQKRAIITEALQPLISDSTNQELIKDPSHSEIKEALFAIHAEKAPGPDGFSASFFHSNWEVVGPDIIAEVETFFRSGELPRSSNDTHIRLIPKILGPRKVSDYRPIALCNVCYKVISKLLSRRLQPLLDGLISENQSAFVPKRAISDNVLITHEVLHFLKVSKAKVSCSMAVKTDMISYSFLINGAPRGSIKPSRGIRQGDPLSPYIFIICSEVLSGLCRKAQILGKLQGI</sequence>
<evidence type="ECO:0000256" key="1">
    <source>
        <dbReference type="SAM" id="MobiDB-lite"/>
    </source>
</evidence>
<feature type="domain" description="Endonuclease/exonuclease/phosphatase" evidence="3">
    <location>
        <begin position="441"/>
        <end position="646"/>
    </location>
</feature>
<feature type="region of interest" description="Disordered" evidence="1">
    <location>
        <begin position="130"/>
        <end position="249"/>
    </location>
</feature>
<dbReference type="InterPro" id="IPR052343">
    <property type="entry name" value="Retrotransposon-Effector_Assoc"/>
</dbReference>
<evidence type="ECO:0000259" key="2">
    <source>
        <dbReference type="Pfam" id="PF00078"/>
    </source>
</evidence>
<feature type="domain" description="Reverse transcriptase" evidence="2">
    <location>
        <begin position="890"/>
        <end position="1010"/>
    </location>
</feature>
<reference evidence="4" key="1">
    <citation type="submission" date="2020-01" db="EMBL/GenBank/DDBJ databases">
        <authorList>
            <person name="Mishra B."/>
        </authorList>
    </citation>
    <scope>NUCLEOTIDE SEQUENCE [LARGE SCALE GENOMIC DNA]</scope>
</reference>
<feature type="compositionally biased region" description="Polar residues" evidence="1">
    <location>
        <begin position="176"/>
        <end position="185"/>
    </location>
</feature>
<dbReference type="InterPro" id="IPR036691">
    <property type="entry name" value="Endo/exonu/phosph_ase_sf"/>
</dbReference>
<dbReference type="PANTHER" id="PTHR46890:SF48">
    <property type="entry name" value="RNA-DIRECTED DNA POLYMERASE"/>
    <property type="match status" value="1"/>
</dbReference>
<keyword evidence="5" id="KW-1185">Reference proteome</keyword>
<dbReference type="Pfam" id="PF03372">
    <property type="entry name" value="Exo_endo_phos"/>
    <property type="match status" value="1"/>
</dbReference>
<feature type="compositionally biased region" description="Low complexity" evidence="1">
    <location>
        <begin position="405"/>
        <end position="426"/>
    </location>
</feature>
<evidence type="ECO:0008006" key="6">
    <source>
        <dbReference type="Google" id="ProtNLM"/>
    </source>
</evidence>
<feature type="compositionally biased region" description="Basic and acidic residues" evidence="1">
    <location>
        <begin position="208"/>
        <end position="220"/>
    </location>
</feature>
<accession>A0A6D2L8V2</accession>
<dbReference type="InterPro" id="IPR000477">
    <property type="entry name" value="RT_dom"/>
</dbReference>
<dbReference type="SUPFAM" id="SSF56219">
    <property type="entry name" value="DNase I-like"/>
    <property type="match status" value="1"/>
</dbReference>
<proteinExistence type="predicted"/>
<feature type="region of interest" description="Disordered" evidence="1">
    <location>
        <begin position="320"/>
        <end position="437"/>
    </location>
</feature>
<dbReference type="OrthoDB" id="1112386at2759"/>
<dbReference type="CDD" id="cd01650">
    <property type="entry name" value="RT_nLTR_like"/>
    <property type="match status" value="1"/>
</dbReference>
<evidence type="ECO:0000313" key="5">
    <source>
        <dbReference type="Proteomes" id="UP000467841"/>
    </source>
</evidence>
<dbReference type="GO" id="GO:0003824">
    <property type="term" value="F:catalytic activity"/>
    <property type="evidence" value="ECO:0007669"/>
    <property type="project" value="InterPro"/>
</dbReference>
<protein>
    <recommendedName>
        <fullName evidence="6">Reverse transcriptase domain-containing protein</fullName>
    </recommendedName>
</protein>
<comment type="caution">
    <text evidence="4">The sequence shown here is derived from an EMBL/GenBank/DDBJ whole genome shotgun (WGS) entry which is preliminary data.</text>
</comment>